<evidence type="ECO:0000313" key="3">
    <source>
        <dbReference type="Proteomes" id="UP001281410"/>
    </source>
</evidence>
<dbReference type="InterPro" id="IPR039615">
    <property type="entry name" value="PKS"/>
</dbReference>
<evidence type="ECO:0000256" key="1">
    <source>
        <dbReference type="SAM" id="MobiDB-lite"/>
    </source>
</evidence>
<feature type="region of interest" description="Disordered" evidence="1">
    <location>
        <begin position="98"/>
        <end position="118"/>
    </location>
</feature>
<name>A0AAE0AZX7_9ROSI</name>
<organism evidence="2 3">
    <name type="scientific">Dipteronia sinensis</name>
    <dbReference type="NCBI Taxonomy" id="43782"/>
    <lineage>
        <taxon>Eukaryota</taxon>
        <taxon>Viridiplantae</taxon>
        <taxon>Streptophyta</taxon>
        <taxon>Embryophyta</taxon>
        <taxon>Tracheophyta</taxon>
        <taxon>Spermatophyta</taxon>
        <taxon>Magnoliopsida</taxon>
        <taxon>eudicotyledons</taxon>
        <taxon>Gunneridae</taxon>
        <taxon>Pentapetalae</taxon>
        <taxon>rosids</taxon>
        <taxon>malvids</taxon>
        <taxon>Sapindales</taxon>
        <taxon>Sapindaceae</taxon>
        <taxon>Hippocastanoideae</taxon>
        <taxon>Acereae</taxon>
        <taxon>Dipteronia</taxon>
    </lineage>
</organism>
<evidence type="ECO:0000313" key="2">
    <source>
        <dbReference type="EMBL" id="KAK3226740.1"/>
    </source>
</evidence>
<protein>
    <recommendedName>
        <fullName evidence="4">Phytochrome kinase substrate 1</fullName>
    </recommendedName>
</protein>
<dbReference type="Proteomes" id="UP001281410">
    <property type="component" value="Unassembled WGS sequence"/>
</dbReference>
<dbReference type="EMBL" id="JANJYJ010000002">
    <property type="protein sequence ID" value="KAK3226740.1"/>
    <property type="molecule type" value="Genomic_DNA"/>
</dbReference>
<proteinExistence type="predicted"/>
<evidence type="ECO:0008006" key="4">
    <source>
        <dbReference type="Google" id="ProtNLM"/>
    </source>
</evidence>
<reference evidence="2" key="1">
    <citation type="journal article" date="2023" name="Plant J.">
        <title>Genome sequences and population genomics provide insights into the demographic history, inbreeding, and mutation load of two 'living fossil' tree species of Dipteronia.</title>
        <authorList>
            <person name="Feng Y."/>
            <person name="Comes H.P."/>
            <person name="Chen J."/>
            <person name="Zhu S."/>
            <person name="Lu R."/>
            <person name="Zhang X."/>
            <person name="Li P."/>
            <person name="Qiu J."/>
            <person name="Olsen K.M."/>
            <person name="Qiu Y."/>
        </authorList>
    </citation>
    <scope>NUCLEOTIDE SEQUENCE</scope>
    <source>
        <strain evidence="2">NBL</strain>
    </source>
</reference>
<dbReference type="GO" id="GO:0009638">
    <property type="term" value="P:phototropism"/>
    <property type="evidence" value="ECO:0007669"/>
    <property type="project" value="InterPro"/>
</dbReference>
<comment type="caution">
    <text evidence="2">The sequence shown here is derived from an EMBL/GenBank/DDBJ whole genome shotgun (WGS) entry which is preliminary data.</text>
</comment>
<dbReference type="AlphaFoldDB" id="A0AAE0AZX7"/>
<gene>
    <name evidence="2" type="ORF">Dsin_006602</name>
</gene>
<sequence length="444" mass="48820">MDSGKNSTGPGEVSFSYYVKSSEENFINKLGESFQYPNYSITSSPEFPSSRSLGRTKTAGGEIGVFGAEKYYNMKLEEKGPIIIDTASSIHGYSKRNQVDPLRVNSKSKPGTPSVTSEASWNSQTALLPSCQSNMSQSRQKKVLGKSIFASLSCNGSCSDKKSVYVNQQVEHGVAADRRKEYRKEAVQIAAHSPAAVMLEGRNQQQSRVLKVKDDHFPSNKDEFLGLPIAKSVKKQIAKEKIIEEEESRQSLDVFGSHTMNKEVIEVNLERKLSMLTWDAIPKGSNLSITSMRSHVHEDMESDASSDLFEIGNISGMSSCMTPTPYEPSETSIEWSVVTASAADFSAVSDYGETKLMTENITTPRLPTTSANKVAKTKSIVEKETQGSLPSKLLGCNSHKAVKVAESAYRTNEKAKSYHPQQPQRSVAAPITVRKLQGDIDKRF</sequence>
<dbReference type="PANTHER" id="PTHR33781:SF3">
    <property type="entry name" value="PROTEIN PHYTOCHROME KINASE SUBSTRATE 3"/>
    <property type="match status" value="1"/>
</dbReference>
<keyword evidence="3" id="KW-1185">Reference proteome</keyword>
<dbReference type="PANTHER" id="PTHR33781">
    <property type="entry name" value="PROTEIN PHYTOCHROME KINASE SUBSTRATE 1-RELATED"/>
    <property type="match status" value="1"/>
</dbReference>
<accession>A0AAE0AZX7</accession>
<feature type="compositionally biased region" description="Polar residues" evidence="1">
    <location>
        <begin position="105"/>
        <end position="118"/>
    </location>
</feature>